<evidence type="ECO:0000256" key="2">
    <source>
        <dbReference type="SAM" id="MobiDB-lite"/>
    </source>
</evidence>
<sequence length="1199" mass="133572">MTLLQLKSNAPGLPGPFLQENLGPYRIMDEMELDECTVVLAIGGGAKRRQVPLATTPPGTYAVSLQKLGGGILVLDCELHLQPEAKVPRIMGGPRPGHYKLHLMRPPRKATQFAFGLYCDVLAMFSDLVIIFVEDFGGVEQVLRFICFWMRCAKAKGFPFQSRVLFVSTASMATHLDEFNIMAAMSMELRRDEPAVSYSATDIKSIMRRCFALIRVIDPFDLSKSFWQDPISASTAVEGSERAPLPRNTTVIRAAIANYLQQPLAAFNAFLACRIHRPLPRSFEENIIEFIEKSRGIVEDYASIVASALVMDAHADGRMQIYGEKITACEIRLRMEGLVHDIKQRFTNIAAGMQSRQIDMQLQHLARLQGNRKIAVLGLSKIPISEYFGSVMAQDSGIFFAFALFIEDWSLPDCEYHVLRLKDQKLAKKCISFGPNLTWNLSDVLRFNKGSMLVNAGGVHISNDDTYKAMELESSNRQGILRARILIASSCGFWVATTAFRMLKLLYYRRTGDIIEVLGTADTVQLEVRLKQPIRLHAGAYFYVFFPFTCVTAVAFWHGAYDESRRVTCLRFLLSRHGSHGAAISRLREGQSILLDGPYGQNLKLEDIQNVILSAKGMGIVGILPLALDLALRPTTSEDKESLSRQRQALGEERTRLSKEYLHRDSVKKVIIFWSLESNSQMDWVQKQLETLQKLDPGNKLLIVWCGYPRVREGFSPFEHSKFWMCLDSGTIANFDNLILNKIKEERARLPGSMGVIDIIAKRLQRFGIKREKDVNKCHFIIASEDALQNKFVNDARAANLPVLKEFWLESVLSDQKWIVPEAIDYYYTPKAGSAPGAASDRSTPETQMSSTFSESAGGSTREATPDANGSKHGQIQTSTGSAAQVEQEGHEELDGQRDSAAGTDGSAAPTTGQEGTTTTTGQQGTTTTGQDTTTTGQQGTTTATGQEGTTTTTGQEGTTTTTSQEGTTTATGQEGTTTTTSQEGTTTTTSQRATELNPAPRGYSLEGARRNWYAKKPADFEYIAPVHPADKGKPKDQQRTNYVMNIDFIVRHFVFVSDPKSAFPTHKIPRKTKMNLKASWLIPKKDIGTRGQEYVDKRGHVLTTTSEDILREHAMEDFDWWGTATDGRICYNAGILPGETEPRVWARTTQKKVWTDIDKEIDSIRKVFGQPALAEEKKHRRQGEGKSRILENLMESEK</sequence>
<reference evidence="4" key="1">
    <citation type="submission" date="2023-01" db="EMBL/GenBank/DDBJ databases">
        <title>The growth and conidiation of Purpureocillium lavendulum are regulated by nitrogen source and histone H3K14 acetylation.</title>
        <authorList>
            <person name="Tang P."/>
            <person name="Han J."/>
            <person name="Zhang C."/>
            <person name="Tang P."/>
            <person name="Qi F."/>
            <person name="Zhang K."/>
            <person name="Liang L."/>
        </authorList>
    </citation>
    <scope>NUCLEOTIDE SEQUENCE</scope>
    <source>
        <strain evidence="4">YMF1.00683</strain>
    </source>
</reference>
<evidence type="ECO:0000256" key="1">
    <source>
        <dbReference type="ARBA" id="ARBA00022448"/>
    </source>
</evidence>
<feature type="compositionally biased region" description="Polar residues" evidence="2">
    <location>
        <begin position="841"/>
        <end position="863"/>
    </location>
</feature>
<dbReference type="Gene3D" id="3.40.50.80">
    <property type="entry name" value="Nucleotide-binding domain of ferredoxin-NADP reductase (FNR) module"/>
    <property type="match status" value="1"/>
</dbReference>
<dbReference type="Proteomes" id="UP001163105">
    <property type="component" value="Unassembled WGS sequence"/>
</dbReference>
<organism evidence="4 5">
    <name type="scientific">Purpureocillium lavendulum</name>
    <dbReference type="NCBI Taxonomy" id="1247861"/>
    <lineage>
        <taxon>Eukaryota</taxon>
        <taxon>Fungi</taxon>
        <taxon>Dikarya</taxon>
        <taxon>Ascomycota</taxon>
        <taxon>Pezizomycotina</taxon>
        <taxon>Sordariomycetes</taxon>
        <taxon>Hypocreomycetidae</taxon>
        <taxon>Hypocreales</taxon>
        <taxon>Ophiocordycipitaceae</taxon>
        <taxon>Purpureocillium</taxon>
    </lineage>
</organism>
<feature type="compositionally biased region" description="Low complexity" evidence="2">
    <location>
        <begin position="911"/>
        <end position="992"/>
    </location>
</feature>
<dbReference type="PANTHER" id="PTHR32361:SF23">
    <property type="entry name" value="FERRIC-CHELATE REDUCTASE"/>
    <property type="match status" value="1"/>
</dbReference>
<keyword evidence="5" id="KW-1185">Reference proteome</keyword>
<dbReference type="GO" id="GO:0006879">
    <property type="term" value="P:intracellular iron ion homeostasis"/>
    <property type="evidence" value="ECO:0007669"/>
    <property type="project" value="TreeGrafter"/>
</dbReference>
<dbReference type="InterPro" id="IPR051410">
    <property type="entry name" value="Ferric/Cupric_Reductase"/>
</dbReference>
<dbReference type="InterPro" id="IPR039261">
    <property type="entry name" value="FNR_nucleotide-bd"/>
</dbReference>
<dbReference type="GO" id="GO:0005886">
    <property type="term" value="C:plasma membrane"/>
    <property type="evidence" value="ECO:0007669"/>
    <property type="project" value="TreeGrafter"/>
</dbReference>
<feature type="transmembrane region" description="Helical" evidence="3">
    <location>
        <begin position="540"/>
        <end position="561"/>
    </location>
</feature>
<dbReference type="EMBL" id="JAQHRD010000002">
    <property type="protein sequence ID" value="KAJ6445195.1"/>
    <property type="molecule type" value="Genomic_DNA"/>
</dbReference>
<dbReference type="PANTHER" id="PTHR32361">
    <property type="entry name" value="FERRIC/CUPRIC REDUCTASE TRANSMEMBRANE COMPONENT"/>
    <property type="match status" value="1"/>
</dbReference>
<evidence type="ECO:0000256" key="3">
    <source>
        <dbReference type="SAM" id="Phobius"/>
    </source>
</evidence>
<evidence type="ECO:0000313" key="4">
    <source>
        <dbReference type="EMBL" id="KAJ6445195.1"/>
    </source>
</evidence>
<keyword evidence="3" id="KW-0812">Transmembrane</keyword>
<feature type="compositionally biased region" description="Basic and acidic residues" evidence="2">
    <location>
        <begin position="888"/>
        <end position="898"/>
    </location>
</feature>
<comment type="caution">
    <text evidence="4">The sequence shown here is derived from an EMBL/GenBank/DDBJ whole genome shotgun (WGS) entry which is preliminary data.</text>
</comment>
<proteinExistence type="predicted"/>
<feature type="compositionally biased region" description="Polar residues" evidence="2">
    <location>
        <begin position="872"/>
        <end position="885"/>
    </location>
</feature>
<feature type="region of interest" description="Disordered" evidence="2">
    <location>
        <begin position="1176"/>
        <end position="1199"/>
    </location>
</feature>
<keyword evidence="3" id="KW-1133">Transmembrane helix</keyword>
<evidence type="ECO:0000313" key="5">
    <source>
        <dbReference type="Proteomes" id="UP001163105"/>
    </source>
</evidence>
<feature type="region of interest" description="Disordered" evidence="2">
    <location>
        <begin position="833"/>
        <end position="1009"/>
    </location>
</feature>
<accession>A0AB34G0Q6</accession>
<feature type="transmembrane region" description="Helical" evidence="3">
    <location>
        <begin position="481"/>
        <end position="500"/>
    </location>
</feature>
<protein>
    <submittedName>
        <fullName evidence="4">L-fuculose-phosphate aldolase</fullName>
    </submittedName>
</protein>
<dbReference type="GO" id="GO:0006826">
    <property type="term" value="P:iron ion transport"/>
    <property type="evidence" value="ECO:0007669"/>
    <property type="project" value="TreeGrafter"/>
</dbReference>
<keyword evidence="3" id="KW-0472">Membrane</keyword>
<dbReference type="AlphaFoldDB" id="A0AB34G0Q6"/>
<name>A0AB34G0Q6_9HYPO</name>
<gene>
    <name evidence="4" type="ORF">O9K51_03600</name>
</gene>
<dbReference type="GO" id="GO:0000293">
    <property type="term" value="F:ferric-chelate reductase activity"/>
    <property type="evidence" value="ECO:0007669"/>
    <property type="project" value="TreeGrafter"/>
</dbReference>
<keyword evidence="1" id="KW-0813">Transport</keyword>
<dbReference type="GO" id="GO:0015677">
    <property type="term" value="P:copper ion import"/>
    <property type="evidence" value="ECO:0007669"/>
    <property type="project" value="TreeGrafter"/>
</dbReference>